<dbReference type="SUPFAM" id="SSF51735">
    <property type="entry name" value="NAD(P)-binding Rossmann-fold domains"/>
    <property type="match status" value="1"/>
</dbReference>
<dbReference type="Pfam" id="PF01370">
    <property type="entry name" value="Epimerase"/>
    <property type="match status" value="1"/>
</dbReference>
<protein>
    <submittedName>
        <fullName evidence="3">NAD-dependent epimerase/dehydratase family protein</fullName>
    </submittedName>
</protein>
<dbReference type="InterPro" id="IPR001509">
    <property type="entry name" value="Epimerase_deHydtase"/>
</dbReference>
<proteinExistence type="inferred from homology"/>
<gene>
    <name evidence="3" type="ORF">GCM10009601_51690</name>
</gene>
<reference evidence="4" key="1">
    <citation type="journal article" date="2019" name="Int. J. Syst. Evol. Microbiol.">
        <title>The Global Catalogue of Microorganisms (GCM) 10K type strain sequencing project: providing services to taxonomists for standard genome sequencing and annotation.</title>
        <authorList>
            <consortium name="The Broad Institute Genomics Platform"/>
            <consortium name="The Broad Institute Genome Sequencing Center for Infectious Disease"/>
            <person name="Wu L."/>
            <person name="Ma J."/>
        </authorList>
    </citation>
    <scope>NUCLEOTIDE SEQUENCE [LARGE SCALE GENOMIC DNA]</scope>
    <source>
        <strain evidence="4">JCM 11756</strain>
    </source>
</reference>
<keyword evidence="4" id="KW-1185">Reference proteome</keyword>
<evidence type="ECO:0000256" key="1">
    <source>
        <dbReference type="ARBA" id="ARBA00007637"/>
    </source>
</evidence>
<dbReference type="RefSeq" id="WP_344015555.1">
    <property type="nucleotide sequence ID" value="NZ_BAAAIZ010000090.1"/>
</dbReference>
<comment type="similarity">
    <text evidence="1">Belongs to the NAD(P)-dependent epimerase/dehydratase family.</text>
</comment>
<feature type="domain" description="NAD-dependent epimerase/dehydratase" evidence="2">
    <location>
        <begin position="3"/>
        <end position="195"/>
    </location>
</feature>
<evidence type="ECO:0000313" key="3">
    <source>
        <dbReference type="EMBL" id="GAA1431841.1"/>
    </source>
</evidence>
<sequence length="271" mass="29334">MKIAVTGGAGFFGRATINAAEQAGHDVWAFDTSLGHDVLGKLDALKGADVVIHLAGVLGTSELFDTPETAVDVNIRGTLRILEWCRHHNAAYVGISMPDPFPSVYTATKVAARRLTTAWHHAYGLRTSTVRAFNGYGPHQAHGPGHPQKILPTFARAAWEGRPLPIWGDGTQTIDLVHCDDVGRMLIDAAAHGDDATFDAGTGVPVTVNQLAEFVLEVTGSTAGVEYLPMRPGEVPVHITATGEGWDRLGWKPELDWDRVADTVRWYRDAR</sequence>
<dbReference type="EMBL" id="BAAAIZ010000090">
    <property type="protein sequence ID" value="GAA1431841.1"/>
    <property type="molecule type" value="Genomic_DNA"/>
</dbReference>
<dbReference type="Proteomes" id="UP001500973">
    <property type="component" value="Unassembled WGS sequence"/>
</dbReference>
<evidence type="ECO:0000313" key="4">
    <source>
        <dbReference type="Proteomes" id="UP001500973"/>
    </source>
</evidence>
<comment type="caution">
    <text evidence="3">The sequence shown here is derived from an EMBL/GenBank/DDBJ whole genome shotgun (WGS) entry which is preliminary data.</text>
</comment>
<dbReference type="InterPro" id="IPR036291">
    <property type="entry name" value="NAD(P)-bd_dom_sf"/>
</dbReference>
<name>A0ABP4JVK8_9ACTN</name>
<evidence type="ECO:0000259" key="2">
    <source>
        <dbReference type="Pfam" id="PF01370"/>
    </source>
</evidence>
<dbReference type="Gene3D" id="3.40.50.720">
    <property type="entry name" value="NAD(P)-binding Rossmann-like Domain"/>
    <property type="match status" value="1"/>
</dbReference>
<accession>A0ABP4JVK8</accession>
<organism evidence="3 4">
    <name type="scientific">Streptomyces thermospinosisporus</name>
    <dbReference type="NCBI Taxonomy" id="161482"/>
    <lineage>
        <taxon>Bacteria</taxon>
        <taxon>Bacillati</taxon>
        <taxon>Actinomycetota</taxon>
        <taxon>Actinomycetes</taxon>
        <taxon>Kitasatosporales</taxon>
        <taxon>Streptomycetaceae</taxon>
        <taxon>Streptomyces</taxon>
    </lineage>
</organism>
<dbReference type="PANTHER" id="PTHR43000">
    <property type="entry name" value="DTDP-D-GLUCOSE 4,6-DEHYDRATASE-RELATED"/>
    <property type="match status" value="1"/>
</dbReference>